<reference evidence="1" key="1">
    <citation type="submission" date="2023-10" db="EMBL/GenBank/DDBJ databases">
        <title>Chromosome-level genome of the transformable northern wattle, Acacia crassicarpa.</title>
        <authorList>
            <person name="Massaro I."/>
            <person name="Sinha N.R."/>
            <person name="Poethig S."/>
            <person name="Leichty A.R."/>
        </authorList>
    </citation>
    <scope>NUCLEOTIDE SEQUENCE</scope>
    <source>
        <strain evidence="1">Acra3RX</strain>
        <tissue evidence="1">Leaf</tissue>
    </source>
</reference>
<dbReference type="EMBL" id="JAWXYG010000003">
    <property type="protein sequence ID" value="KAK4277145.1"/>
    <property type="molecule type" value="Genomic_DNA"/>
</dbReference>
<sequence length="74" mass="8572">MRFVDPRFSVDLYREPYLALGLVWNMWLAAAEKGLVWELYLVRGTESSLLNNLSKPYFIVASRYLTVGVPQISF</sequence>
<evidence type="ECO:0000313" key="1">
    <source>
        <dbReference type="EMBL" id="KAK4277145.1"/>
    </source>
</evidence>
<dbReference type="AlphaFoldDB" id="A0AAE1KLP3"/>
<gene>
    <name evidence="1" type="ORF">QN277_015187</name>
</gene>
<evidence type="ECO:0000313" key="2">
    <source>
        <dbReference type="Proteomes" id="UP001293593"/>
    </source>
</evidence>
<keyword evidence="2" id="KW-1185">Reference proteome</keyword>
<accession>A0AAE1KLP3</accession>
<name>A0AAE1KLP3_9FABA</name>
<proteinExistence type="predicted"/>
<organism evidence="1 2">
    <name type="scientific">Acacia crassicarpa</name>
    <name type="common">northern wattle</name>
    <dbReference type="NCBI Taxonomy" id="499986"/>
    <lineage>
        <taxon>Eukaryota</taxon>
        <taxon>Viridiplantae</taxon>
        <taxon>Streptophyta</taxon>
        <taxon>Embryophyta</taxon>
        <taxon>Tracheophyta</taxon>
        <taxon>Spermatophyta</taxon>
        <taxon>Magnoliopsida</taxon>
        <taxon>eudicotyledons</taxon>
        <taxon>Gunneridae</taxon>
        <taxon>Pentapetalae</taxon>
        <taxon>rosids</taxon>
        <taxon>fabids</taxon>
        <taxon>Fabales</taxon>
        <taxon>Fabaceae</taxon>
        <taxon>Caesalpinioideae</taxon>
        <taxon>mimosoid clade</taxon>
        <taxon>Acacieae</taxon>
        <taxon>Acacia</taxon>
    </lineage>
</organism>
<comment type="caution">
    <text evidence="1">The sequence shown here is derived from an EMBL/GenBank/DDBJ whole genome shotgun (WGS) entry which is preliminary data.</text>
</comment>
<protein>
    <submittedName>
        <fullName evidence="1">Uncharacterized protein</fullName>
    </submittedName>
</protein>
<dbReference type="Proteomes" id="UP001293593">
    <property type="component" value="Unassembled WGS sequence"/>
</dbReference>